<evidence type="ECO:0000313" key="2">
    <source>
        <dbReference type="EMBL" id="RKO88440.1"/>
    </source>
</evidence>
<accession>A0A4P9WC40</accession>
<gene>
    <name evidence="2" type="ORF">BDK51DRAFT_50999</name>
</gene>
<reference evidence="3" key="1">
    <citation type="journal article" date="2018" name="Nat. Microbiol.">
        <title>Leveraging single-cell genomics to expand the fungal tree of life.</title>
        <authorList>
            <person name="Ahrendt S.R."/>
            <person name="Quandt C.A."/>
            <person name="Ciobanu D."/>
            <person name="Clum A."/>
            <person name="Salamov A."/>
            <person name="Andreopoulos B."/>
            <person name="Cheng J.F."/>
            <person name="Woyke T."/>
            <person name="Pelin A."/>
            <person name="Henrissat B."/>
            <person name="Reynolds N.K."/>
            <person name="Benny G.L."/>
            <person name="Smith M.E."/>
            <person name="James T.Y."/>
            <person name="Grigoriev I.V."/>
        </authorList>
    </citation>
    <scope>NUCLEOTIDE SEQUENCE [LARGE SCALE GENOMIC DNA]</scope>
</reference>
<organism evidence="2 3">
    <name type="scientific">Blyttiomyces helicus</name>
    <dbReference type="NCBI Taxonomy" id="388810"/>
    <lineage>
        <taxon>Eukaryota</taxon>
        <taxon>Fungi</taxon>
        <taxon>Fungi incertae sedis</taxon>
        <taxon>Chytridiomycota</taxon>
        <taxon>Chytridiomycota incertae sedis</taxon>
        <taxon>Chytridiomycetes</taxon>
        <taxon>Chytridiomycetes incertae sedis</taxon>
        <taxon>Blyttiomyces</taxon>
    </lineage>
</organism>
<keyword evidence="3" id="KW-1185">Reference proteome</keyword>
<sequence length="463" mass="50208">MRWGRGSGGGEGRSASVHRHELVAIYYSVGAMLGNKPGTSSSASEIGKPATMTDTPASSPLPSRPRPTPLPHNTTTTTTTFISEQAFASAALAVKPLALLNPLSTPLTHPRVHVLRKGKVPRSRIRSRRRTPADSRRPSVDQLSLVHNLRQRTATVQVAGVTIRHYPSRVQSPLRGGVEHMAPRGRRKRWMWYLVRGGRVGLDVGETVAVPDRQESRGSLGRAGKGGEVNRAVEEKNSAGRTGWVAALWYRMRWAKLNQTTQPTPREAVAAPHDSFMIPRASLPRRRSSISWESIREALSQRSADTPRPSLYQGLLPRAGPIRQPTWWRWLVCGSGPSDAPSAADATLGSLPNLAPDTEPLQYAESRSRPSIVERLTLARDVVLHSATSTSPPSSPSPPALPIDPAATATILALELDPPPAKVATKDAKYPRIKSILPVAKSETRCRSPCDIPAGVRREAVAI</sequence>
<feature type="region of interest" description="Disordered" evidence="1">
    <location>
        <begin position="37"/>
        <end position="74"/>
    </location>
</feature>
<dbReference type="AlphaFoldDB" id="A0A4P9WC40"/>
<evidence type="ECO:0000256" key="1">
    <source>
        <dbReference type="SAM" id="MobiDB-lite"/>
    </source>
</evidence>
<proteinExistence type="predicted"/>
<dbReference type="EMBL" id="KZ996713">
    <property type="protein sequence ID" value="RKO88440.1"/>
    <property type="molecule type" value="Genomic_DNA"/>
</dbReference>
<dbReference type="Proteomes" id="UP000269721">
    <property type="component" value="Unassembled WGS sequence"/>
</dbReference>
<feature type="region of interest" description="Disordered" evidence="1">
    <location>
        <begin position="116"/>
        <end position="139"/>
    </location>
</feature>
<protein>
    <submittedName>
        <fullName evidence="2">Uncharacterized protein</fullName>
    </submittedName>
</protein>
<name>A0A4P9WC40_9FUNG</name>
<feature type="compositionally biased region" description="Basic residues" evidence="1">
    <location>
        <begin position="116"/>
        <end position="130"/>
    </location>
</feature>
<evidence type="ECO:0000313" key="3">
    <source>
        <dbReference type="Proteomes" id="UP000269721"/>
    </source>
</evidence>